<sequence length="811" mass="89366">MGATESKLAFRKSVFQLYEQQEIPATNDEFWTSFYTLPETAEDVFNLFAPKDIRRVRDTASQNLQTLFHKILNRLFAFVNVAVSPSKDDVRDVLNCVRILTRLLPYAFEVEDGMLENKLFWSPAEGEEAVGLTLVKAVVQLLFYRGFTLPLGTDPLTAHGVQYIIWQQGVGASASPPTTRSETIHRTEVLRLLLTLLSRTVYIPTAKVIRAQNKWGDAMACGLDKKATLSVLCSTMNTVCNYDPVGWALLPYNHLLFADVQEQLVTLCLQNLIALLDIRLATAETVPSTPVAGPGSNTPMLGDDSRRSSMASSSASVFGANQPHDDKREPTRNDFVFYAGKLHRPQDFALIINGFAKILKNPLESANTYLPGSTKRVNVYAEVLMLFWKLLDNNAKFAQFAMESDKILVILASILYFAVESRNDPSQVGFVRMCAFLLHVLSQERSFSVQLNAPFDSALVGAAAKAVPTFTAGTWADFFFLAVHTLCTTPVRPPSLPLHEPLLTALANVSPYIKTLTVTTATKLLSLFSAFSNPAFMLANEHNHKNVFFILEVFNNLIQYQVTGNTPLIYGVVRHKQKFYNLHELTFEQAQAELVRVRALRAQKQSEAAAAAAGASGASTAAAPAKAPAVERQASDASTSLETADDEPAPLSAKAKGKMAATTTSPTAKAAQDRTDDGPPPTPVDERGKFLPTEEWFNYWHSHLPLHTLLTLVDTLAPTIEQLCVEKGINDDRKVLEFLESGTLVGVLPVPHPIYVRKFVASNGIRVWFCGWFWGCVYMKSNGMGAGEAAKICPPIWTGTHIRLFTVKVSA</sequence>
<evidence type="ECO:0000256" key="1">
    <source>
        <dbReference type="SAM" id="MobiDB-lite"/>
    </source>
</evidence>
<feature type="compositionally biased region" description="Low complexity" evidence="1">
    <location>
        <begin position="658"/>
        <end position="670"/>
    </location>
</feature>
<feature type="compositionally biased region" description="Low complexity" evidence="1">
    <location>
        <begin position="615"/>
        <end position="632"/>
    </location>
</feature>
<dbReference type="PANTHER" id="PTHR21575">
    <property type="entry name" value="PROTEIN HID1"/>
    <property type="match status" value="1"/>
</dbReference>
<gene>
    <name evidence="2" type="ORF">HDU87_001250</name>
</gene>
<dbReference type="PANTHER" id="PTHR21575:SF12">
    <property type="entry name" value="PROTEIN HID1"/>
    <property type="match status" value="1"/>
</dbReference>
<dbReference type="GO" id="GO:0005797">
    <property type="term" value="C:Golgi medial cisterna"/>
    <property type="evidence" value="ECO:0007669"/>
    <property type="project" value="TreeGrafter"/>
</dbReference>
<organism evidence="2 3">
    <name type="scientific">Geranomyces variabilis</name>
    <dbReference type="NCBI Taxonomy" id="109894"/>
    <lineage>
        <taxon>Eukaryota</taxon>
        <taxon>Fungi</taxon>
        <taxon>Fungi incertae sedis</taxon>
        <taxon>Chytridiomycota</taxon>
        <taxon>Chytridiomycota incertae sedis</taxon>
        <taxon>Chytridiomycetes</taxon>
        <taxon>Spizellomycetales</taxon>
        <taxon>Powellomycetaceae</taxon>
        <taxon>Geranomyces</taxon>
    </lineage>
</organism>
<evidence type="ECO:0000313" key="2">
    <source>
        <dbReference type="EMBL" id="KAJ3168079.1"/>
    </source>
</evidence>
<dbReference type="EMBL" id="JADGJQ010000127">
    <property type="protein sequence ID" value="KAJ3168079.1"/>
    <property type="molecule type" value="Genomic_DNA"/>
</dbReference>
<dbReference type="AlphaFoldDB" id="A0AAD5TDP1"/>
<accession>A0AAD5TDP1</accession>
<dbReference type="Pfam" id="PF12722">
    <property type="entry name" value="Hid1"/>
    <property type="match status" value="2"/>
</dbReference>
<keyword evidence="3" id="KW-1185">Reference proteome</keyword>
<dbReference type="Proteomes" id="UP001212152">
    <property type="component" value="Unassembled WGS sequence"/>
</dbReference>
<dbReference type="InterPro" id="IPR026705">
    <property type="entry name" value="Hid-1/Ecm30"/>
</dbReference>
<reference evidence="2" key="1">
    <citation type="submission" date="2020-05" db="EMBL/GenBank/DDBJ databases">
        <title>Phylogenomic resolution of chytrid fungi.</title>
        <authorList>
            <person name="Stajich J.E."/>
            <person name="Amses K."/>
            <person name="Simmons R."/>
            <person name="Seto K."/>
            <person name="Myers J."/>
            <person name="Bonds A."/>
            <person name="Quandt C.A."/>
            <person name="Barry K."/>
            <person name="Liu P."/>
            <person name="Grigoriev I."/>
            <person name="Longcore J.E."/>
            <person name="James T.Y."/>
        </authorList>
    </citation>
    <scope>NUCLEOTIDE SEQUENCE</scope>
    <source>
        <strain evidence="2">JEL0379</strain>
    </source>
</reference>
<protein>
    <recommendedName>
        <fullName evidence="4">High-temperature-induced dauer-formation protein-domain-containing protein</fullName>
    </recommendedName>
</protein>
<evidence type="ECO:0008006" key="4">
    <source>
        <dbReference type="Google" id="ProtNLM"/>
    </source>
</evidence>
<dbReference type="GO" id="GO:0000138">
    <property type="term" value="C:Golgi trans cisterna"/>
    <property type="evidence" value="ECO:0007669"/>
    <property type="project" value="TreeGrafter"/>
</dbReference>
<name>A0AAD5TDP1_9FUNG</name>
<proteinExistence type="predicted"/>
<comment type="caution">
    <text evidence="2">The sequence shown here is derived from an EMBL/GenBank/DDBJ whole genome shotgun (WGS) entry which is preliminary data.</text>
</comment>
<dbReference type="GO" id="GO:0016020">
    <property type="term" value="C:membrane"/>
    <property type="evidence" value="ECO:0007669"/>
    <property type="project" value="TreeGrafter"/>
</dbReference>
<feature type="region of interest" description="Disordered" evidence="1">
    <location>
        <begin position="615"/>
        <end position="687"/>
    </location>
</feature>
<feature type="region of interest" description="Disordered" evidence="1">
    <location>
        <begin position="287"/>
        <end position="309"/>
    </location>
</feature>
<evidence type="ECO:0000313" key="3">
    <source>
        <dbReference type="Proteomes" id="UP001212152"/>
    </source>
</evidence>